<dbReference type="Pfam" id="PF14040">
    <property type="entry name" value="DNase_NucA_NucB"/>
    <property type="match status" value="1"/>
</dbReference>
<name>A0A6N9UB75_STRHA</name>
<reference evidence="3 4" key="1">
    <citation type="submission" date="2020-01" db="EMBL/GenBank/DDBJ databases">
        <title>Insect and environment-associated Actinomycetes.</title>
        <authorList>
            <person name="Currrie C."/>
            <person name="Chevrette M."/>
            <person name="Carlson C."/>
            <person name="Stubbendieck R."/>
            <person name="Wendt-Pienkowski E."/>
        </authorList>
    </citation>
    <scope>NUCLEOTIDE SEQUENCE [LARGE SCALE GENOMIC DNA]</scope>
    <source>
        <strain evidence="3 4">SID11342</strain>
    </source>
</reference>
<gene>
    <name evidence="3" type="ORF">G3I29_28625</name>
</gene>
<comment type="caution">
    <text evidence="3">The sequence shown here is derived from an EMBL/GenBank/DDBJ whole genome shotgun (WGS) entry which is preliminary data.</text>
</comment>
<protein>
    <recommendedName>
        <fullName evidence="2">Deoxyribonuclease NucA/NucB domain-containing protein</fullName>
    </recommendedName>
</protein>
<evidence type="ECO:0000256" key="1">
    <source>
        <dbReference type="SAM" id="MobiDB-lite"/>
    </source>
</evidence>
<dbReference type="InterPro" id="IPR029476">
    <property type="entry name" value="DNase_NucA_NucB"/>
</dbReference>
<accession>A0A6N9UB75</accession>
<feature type="compositionally biased region" description="Basic and acidic residues" evidence="1">
    <location>
        <begin position="50"/>
        <end position="61"/>
    </location>
</feature>
<dbReference type="Proteomes" id="UP000471293">
    <property type="component" value="Unassembled WGS sequence"/>
</dbReference>
<proteinExistence type="predicted"/>
<feature type="region of interest" description="Disordered" evidence="1">
    <location>
        <begin position="46"/>
        <end position="73"/>
    </location>
</feature>
<sequence length="105" mass="11295">MTQATTGPTGVPPLPPVWSWGSDYATSVPGVNRECDEYPFASTYEGAAQHAKDSSKPKDNYSARPLPKTDNGAAGNILKAFMDRNRILDGFNGKEEVDGYLVTVS</sequence>
<dbReference type="EMBL" id="JAAGLQ010000613">
    <property type="protein sequence ID" value="NEA19373.1"/>
    <property type="molecule type" value="Genomic_DNA"/>
</dbReference>
<feature type="domain" description="Deoxyribonuclease NucA/NucB" evidence="2">
    <location>
        <begin position="27"/>
        <end position="90"/>
    </location>
</feature>
<evidence type="ECO:0000313" key="3">
    <source>
        <dbReference type="EMBL" id="NEA19373.1"/>
    </source>
</evidence>
<evidence type="ECO:0000313" key="4">
    <source>
        <dbReference type="Proteomes" id="UP000471293"/>
    </source>
</evidence>
<organism evidence="3 4">
    <name type="scientific">Streptomyces halstedii</name>
    <dbReference type="NCBI Taxonomy" id="1944"/>
    <lineage>
        <taxon>Bacteria</taxon>
        <taxon>Bacillati</taxon>
        <taxon>Actinomycetota</taxon>
        <taxon>Actinomycetes</taxon>
        <taxon>Kitasatosporales</taxon>
        <taxon>Streptomycetaceae</taxon>
        <taxon>Streptomyces</taxon>
    </lineage>
</organism>
<dbReference type="AlphaFoldDB" id="A0A6N9UB75"/>
<evidence type="ECO:0000259" key="2">
    <source>
        <dbReference type="Pfam" id="PF14040"/>
    </source>
</evidence>